<name>A0A2M9ZAJ5_9LEPT</name>
<dbReference type="EMBL" id="NPDT01000005">
    <property type="protein sequence ID" value="PJZ65428.1"/>
    <property type="molecule type" value="Genomic_DNA"/>
</dbReference>
<proteinExistence type="predicted"/>
<accession>A0A2M9ZAJ5</accession>
<dbReference type="AlphaFoldDB" id="A0A2M9ZAJ5"/>
<sequence>MDRVIGLLVVLWRFKFYFLCLFGFSLNCMYSIVESPLLPPSSDSRFHFKITPGKIYFGGIYKDSNAAGSLKSYAQGMEYYQTLQRIKDLLEDRIIHLSDDSKAKNAMEVSISIFVRPTIEFFECVGGAVGDPLHPMYLPRISYSFCFSEVAVLLNFLTLGIVPAKAKGMMEVEYNVFFKNRHYSYSYFPKYEAYRGIYYLIQKRENTSYLADGLYLRIYDPLANGTISNFLLDLEKDRKAGRFDFD</sequence>
<evidence type="ECO:0000313" key="2">
    <source>
        <dbReference type="EMBL" id="PJZ65428.1"/>
    </source>
</evidence>
<reference evidence="2 3" key="1">
    <citation type="submission" date="2017-07" db="EMBL/GenBank/DDBJ databases">
        <title>Leptospira spp. isolated from tropical soils.</title>
        <authorList>
            <person name="Thibeaux R."/>
            <person name="Iraola G."/>
            <person name="Ferres I."/>
            <person name="Bierque E."/>
            <person name="Girault D."/>
            <person name="Soupe-Gilbert M.-E."/>
            <person name="Picardeau M."/>
            <person name="Goarant C."/>
        </authorList>
    </citation>
    <scope>NUCLEOTIDE SEQUENCE [LARGE SCALE GENOMIC DNA]</scope>
    <source>
        <strain evidence="2 3">FH2-C-A2</strain>
    </source>
</reference>
<feature type="transmembrane region" description="Helical" evidence="1">
    <location>
        <begin position="12"/>
        <end position="33"/>
    </location>
</feature>
<keyword evidence="1" id="KW-0812">Transmembrane</keyword>
<comment type="caution">
    <text evidence="2">The sequence shown here is derived from an EMBL/GenBank/DDBJ whole genome shotgun (WGS) entry which is preliminary data.</text>
</comment>
<dbReference type="RefSeq" id="WP_100759383.1">
    <property type="nucleotide sequence ID" value="NZ_NPDT01000005.1"/>
</dbReference>
<evidence type="ECO:0000256" key="1">
    <source>
        <dbReference type="SAM" id="Phobius"/>
    </source>
</evidence>
<keyword evidence="1" id="KW-0472">Membrane</keyword>
<gene>
    <name evidence="2" type="ORF">CH371_13635</name>
</gene>
<feature type="transmembrane region" description="Helical" evidence="1">
    <location>
        <begin position="141"/>
        <end position="162"/>
    </location>
</feature>
<evidence type="ECO:0000313" key="3">
    <source>
        <dbReference type="Proteomes" id="UP000231912"/>
    </source>
</evidence>
<keyword evidence="1" id="KW-1133">Transmembrane helix</keyword>
<organism evidence="2 3">
    <name type="scientific">Leptospira wolffii</name>
    <dbReference type="NCBI Taxonomy" id="409998"/>
    <lineage>
        <taxon>Bacteria</taxon>
        <taxon>Pseudomonadati</taxon>
        <taxon>Spirochaetota</taxon>
        <taxon>Spirochaetia</taxon>
        <taxon>Leptospirales</taxon>
        <taxon>Leptospiraceae</taxon>
        <taxon>Leptospira</taxon>
    </lineage>
</organism>
<dbReference type="Proteomes" id="UP000231912">
    <property type="component" value="Unassembled WGS sequence"/>
</dbReference>
<protein>
    <submittedName>
        <fullName evidence="2">Uncharacterized protein</fullName>
    </submittedName>
</protein>